<feature type="region of interest" description="Disordered" evidence="7">
    <location>
        <begin position="436"/>
        <end position="493"/>
    </location>
</feature>
<comment type="caution">
    <text evidence="8">The sequence shown here is derived from an EMBL/GenBank/DDBJ whole genome shotgun (WGS) entry which is preliminary data.</text>
</comment>
<evidence type="ECO:0000256" key="2">
    <source>
        <dbReference type="ARBA" id="ARBA00022833"/>
    </source>
</evidence>
<dbReference type="PANTHER" id="PTHR31313:SF79">
    <property type="entry name" value="C6 FINGER DOMAIN-CONTAINING PROTEIN"/>
    <property type="match status" value="1"/>
</dbReference>
<evidence type="ECO:0000256" key="6">
    <source>
        <dbReference type="ARBA" id="ARBA00023242"/>
    </source>
</evidence>
<keyword evidence="2" id="KW-0862">Zinc</keyword>
<feature type="region of interest" description="Disordered" evidence="7">
    <location>
        <begin position="1"/>
        <end position="24"/>
    </location>
</feature>
<keyword evidence="6" id="KW-0539">Nucleus</keyword>
<keyword evidence="9" id="KW-1185">Reference proteome</keyword>
<reference evidence="8 9" key="1">
    <citation type="journal article" date="2024" name="IMA Fungus">
        <title>IMA Genome - F19 : A genome assembly and annotation guide to empower mycologists, including annotated draft genome sequences of Ceratocystis pirilliformis, Diaporthe australafricana, Fusarium ophioides, Paecilomyces lecythidis, and Sporothrix stenoceras.</title>
        <authorList>
            <person name="Aylward J."/>
            <person name="Wilson A.M."/>
            <person name="Visagie C.M."/>
            <person name="Spraker J."/>
            <person name="Barnes I."/>
            <person name="Buitendag C."/>
            <person name="Ceriani C."/>
            <person name="Del Mar Angel L."/>
            <person name="du Plessis D."/>
            <person name="Fuchs T."/>
            <person name="Gasser K."/>
            <person name="Kramer D."/>
            <person name="Li W."/>
            <person name="Munsamy K."/>
            <person name="Piso A."/>
            <person name="Price J.L."/>
            <person name="Sonnekus B."/>
            <person name="Thomas C."/>
            <person name="van der Nest A."/>
            <person name="van Dijk A."/>
            <person name="van Heerden A."/>
            <person name="van Vuuren N."/>
            <person name="Yilmaz N."/>
            <person name="Duong T.A."/>
            <person name="van der Merwe N.A."/>
            <person name="Wingfield M.J."/>
            <person name="Wingfield B.D."/>
        </authorList>
    </citation>
    <scope>NUCLEOTIDE SEQUENCE [LARGE SCALE GENOMIC DNA]</scope>
    <source>
        <strain evidence="8 9">CMW 18167</strain>
    </source>
</reference>
<sequence length="536" mass="60419">MPHPYHQQSVYPTTPSQPLANAESGVFLDPEQSTAEGLSEALGELKIDETGIAPYIRQQRKGMGEPEAPVDDESDDKLPPLSTGAGSIIRIPPELMPSDEDALRYFDIYFSDIHPYVPVVHRSHLYRQWRQDRASISPLLLEAIFACAARMSDDPAQGGQWLAMANIQTRVWQTLLVVEVMVGAPQGRSDYGVDPETVDMRPHLDIPDMDQFEIDRSRQFSYFVRNAHHIRLIADIYHKIKRQKDWGADPRLVENNPLFSDWLRNLPPDLQVNYPMDGSPPWLPSHFVGNMHSHCHLGIIMLHRPQLLASKSFAAGGSWKTHMALCYSSAKSLCRLQEAILARFGLSGLLYMQRGINFTIYCILTCTMIHLVAITSPDPDFHTDARDYFARHMRILEQCAAHWPMPEIQAQIDSLRIAFSADINRPFELKPTFPYGSPSDSYHPSPPMDSQYQPHYHQVPPPHSRLGYGAHPITPPISAGNEDSKPDSPHLQSLGMIADSQTSHPPLGVPLVDENSWDPTRIIKYEPLDSSFYGIC</sequence>
<dbReference type="CDD" id="cd12148">
    <property type="entry name" value="fungal_TF_MHR"/>
    <property type="match status" value="1"/>
</dbReference>
<keyword evidence="1" id="KW-0479">Metal-binding</keyword>
<keyword evidence="5" id="KW-0804">Transcription</keyword>
<proteinExistence type="predicted"/>
<gene>
    <name evidence="8" type="ORF">Plec18167_008577</name>
</gene>
<protein>
    <recommendedName>
        <fullName evidence="10">Transcription factor domain-containing protein</fullName>
    </recommendedName>
</protein>
<dbReference type="EMBL" id="JAVDPF010000043">
    <property type="protein sequence ID" value="KAL1867577.1"/>
    <property type="molecule type" value="Genomic_DNA"/>
</dbReference>
<feature type="compositionally biased region" description="Polar residues" evidence="7">
    <location>
        <begin position="1"/>
        <end position="19"/>
    </location>
</feature>
<keyword evidence="3" id="KW-0805">Transcription regulation</keyword>
<feature type="region of interest" description="Disordered" evidence="7">
    <location>
        <begin position="59"/>
        <end position="84"/>
    </location>
</feature>
<evidence type="ECO:0000256" key="7">
    <source>
        <dbReference type="SAM" id="MobiDB-lite"/>
    </source>
</evidence>
<dbReference type="Proteomes" id="UP001583193">
    <property type="component" value="Unassembled WGS sequence"/>
</dbReference>
<dbReference type="InterPro" id="IPR051615">
    <property type="entry name" value="Transcr_Regulatory_Elem"/>
</dbReference>
<evidence type="ECO:0000256" key="5">
    <source>
        <dbReference type="ARBA" id="ARBA00023163"/>
    </source>
</evidence>
<evidence type="ECO:0000256" key="3">
    <source>
        <dbReference type="ARBA" id="ARBA00023015"/>
    </source>
</evidence>
<keyword evidence="4" id="KW-0238">DNA-binding</keyword>
<name>A0ABR3WVV0_9EURO</name>
<evidence type="ECO:0000256" key="4">
    <source>
        <dbReference type="ARBA" id="ARBA00023125"/>
    </source>
</evidence>
<evidence type="ECO:0000313" key="9">
    <source>
        <dbReference type="Proteomes" id="UP001583193"/>
    </source>
</evidence>
<evidence type="ECO:0008006" key="10">
    <source>
        <dbReference type="Google" id="ProtNLM"/>
    </source>
</evidence>
<evidence type="ECO:0000313" key="8">
    <source>
        <dbReference type="EMBL" id="KAL1867577.1"/>
    </source>
</evidence>
<evidence type="ECO:0000256" key="1">
    <source>
        <dbReference type="ARBA" id="ARBA00022723"/>
    </source>
</evidence>
<accession>A0ABR3WVV0</accession>
<dbReference type="PANTHER" id="PTHR31313">
    <property type="entry name" value="TY1 ENHANCER ACTIVATOR"/>
    <property type="match status" value="1"/>
</dbReference>
<organism evidence="8 9">
    <name type="scientific">Paecilomyces lecythidis</name>
    <dbReference type="NCBI Taxonomy" id="3004212"/>
    <lineage>
        <taxon>Eukaryota</taxon>
        <taxon>Fungi</taxon>
        <taxon>Dikarya</taxon>
        <taxon>Ascomycota</taxon>
        <taxon>Pezizomycotina</taxon>
        <taxon>Eurotiomycetes</taxon>
        <taxon>Eurotiomycetidae</taxon>
        <taxon>Eurotiales</taxon>
        <taxon>Thermoascaceae</taxon>
        <taxon>Paecilomyces</taxon>
    </lineage>
</organism>